<dbReference type="InterPro" id="IPR005303">
    <property type="entry name" value="MOCOS_middle"/>
</dbReference>
<comment type="caution">
    <text evidence="3">The sequence shown here is derived from an EMBL/GenBank/DDBJ whole genome shotgun (WGS) entry which is preliminary data.</text>
</comment>
<reference evidence="3 4" key="1">
    <citation type="submission" date="2020-04" db="EMBL/GenBank/DDBJ databases">
        <title>Vibrio sp. SM6, a novel species isolated from seawater.</title>
        <authorList>
            <person name="Wang X."/>
        </authorList>
    </citation>
    <scope>NUCLEOTIDE SEQUENCE [LARGE SCALE GENOMIC DNA]</scope>
    <source>
        <strain evidence="3 4">SM6</strain>
    </source>
</reference>
<organism evidence="3 4">
    <name type="scientific">Vibrio agarilyticus</name>
    <dbReference type="NCBI Taxonomy" id="2726741"/>
    <lineage>
        <taxon>Bacteria</taxon>
        <taxon>Pseudomonadati</taxon>
        <taxon>Pseudomonadota</taxon>
        <taxon>Gammaproteobacteria</taxon>
        <taxon>Vibrionales</taxon>
        <taxon>Vibrionaceae</taxon>
        <taxon>Vibrio</taxon>
    </lineage>
</organism>
<evidence type="ECO:0000259" key="1">
    <source>
        <dbReference type="PROSITE" id="PS51085"/>
    </source>
</evidence>
<dbReference type="SUPFAM" id="SSF54292">
    <property type="entry name" value="2Fe-2S ferredoxin-like"/>
    <property type="match status" value="1"/>
</dbReference>
<accession>A0A7X8TPB1</accession>
<dbReference type="PROSITE" id="PS00197">
    <property type="entry name" value="2FE2S_FER_1"/>
    <property type="match status" value="1"/>
</dbReference>
<dbReference type="Pfam" id="PF00111">
    <property type="entry name" value="Fer2"/>
    <property type="match status" value="1"/>
</dbReference>
<dbReference type="GO" id="GO:0030170">
    <property type="term" value="F:pyridoxal phosphate binding"/>
    <property type="evidence" value="ECO:0007669"/>
    <property type="project" value="InterPro"/>
</dbReference>
<dbReference type="PROSITE" id="PS51085">
    <property type="entry name" value="2FE2S_FER_2"/>
    <property type="match status" value="1"/>
</dbReference>
<protein>
    <submittedName>
        <fullName evidence="3">MOSC domain-containing protein</fullName>
    </submittedName>
</protein>
<dbReference type="GO" id="GO:0030151">
    <property type="term" value="F:molybdenum ion binding"/>
    <property type="evidence" value="ECO:0007669"/>
    <property type="project" value="InterPro"/>
</dbReference>
<dbReference type="SUPFAM" id="SSF141673">
    <property type="entry name" value="MOSC N-terminal domain-like"/>
    <property type="match status" value="1"/>
</dbReference>
<dbReference type="PANTHER" id="PTHR14237">
    <property type="entry name" value="MOLYBDOPTERIN COFACTOR SULFURASE MOSC"/>
    <property type="match status" value="1"/>
</dbReference>
<keyword evidence="4" id="KW-1185">Reference proteome</keyword>
<dbReference type="CDD" id="cd00207">
    <property type="entry name" value="fer2"/>
    <property type="match status" value="1"/>
</dbReference>
<proteinExistence type="predicted"/>
<sequence length="392" mass="43318">MPGSQLSQITVYPAKSLRGISLTTSFVEQQGLTFDRRFMLARADGSMVTARQYPQLVKIDTALLADGVRFSVDGMAPLVVRYAELERSLVPAQVFNDKFEAYSTTEDANAWFSAYLAMPVTLRYCGETTNRYRAKVGHTVSFADGYPLLIISEGSLTELNRRCSQPQSMNQFRPNLVVSGDEPFIEDSWKRIRIGEVEFEVVKPCERCIFTTVNPQTGVFNSQKEPLKTLATFRANEAGGVFFGQNLIAKNEGVIRQGDVVEVIEYKEKEHYNDIEIVASNSPLQLSAEERVKGSDICDDEHQVAPVTITFNGATFIGNNTDTLLEQIEAAGLTMPYRCRAGLCGACRIHVEQGDVTQPHVRAMNDAERAQGYALACSCVPATDVVVNLPAD</sequence>
<dbReference type="Gene3D" id="3.10.20.30">
    <property type="match status" value="1"/>
</dbReference>
<dbReference type="GO" id="GO:0051537">
    <property type="term" value="F:2 iron, 2 sulfur cluster binding"/>
    <property type="evidence" value="ECO:0007669"/>
    <property type="project" value="InterPro"/>
</dbReference>
<dbReference type="Proteomes" id="UP000535589">
    <property type="component" value="Unassembled WGS sequence"/>
</dbReference>
<dbReference type="InterPro" id="IPR012675">
    <property type="entry name" value="Beta-grasp_dom_sf"/>
</dbReference>
<dbReference type="Pfam" id="PF03473">
    <property type="entry name" value="MOSC"/>
    <property type="match status" value="1"/>
</dbReference>
<dbReference type="EMBL" id="JABAIK010000002">
    <property type="protein sequence ID" value="NLS11713.1"/>
    <property type="molecule type" value="Genomic_DNA"/>
</dbReference>
<dbReference type="AlphaFoldDB" id="A0A7X8TPB1"/>
<feature type="domain" description="MOSC" evidence="2">
    <location>
        <begin position="122"/>
        <end position="264"/>
    </location>
</feature>
<dbReference type="InterPro" id="IPR001041">
    <property type="entry name" value="2Fe-2S_ferredoxin-type"/>
</dbReference>
<dbReference type="PANTHER" id="PTHR14237:SF19">
    <property type="entry name" value="MITOCHONDRIAL AMIDOXIME REDUCING COMPONENT 1"/>
    <property type="match status" value="1"/>
</dbReference>
<dbReference type="GO" id="GO:0003824">
    <property type="term" value="F:catalytic activity"/>
    <property type="evidence" value="ECO:0007669"/>
    <property type="project" value="InterPro"/>
</dbReference>
<dbReference type="InterPro" id="IPR011037">
    <property type="entry name" value="Pyrv_Knase-like_insert_dom_sf"/>
</dbReference>
<name>A0A7X8TPB1_9VIBR</name>
<dbReference type="PROSITE" id="PS51340">
    <property type="entry name" value="MOSC"/>
    <property type="match status" value="1"/>
</dbReference>
<dbReference type="InterPro" id="IPR006058">
    <property type="entry name" value="2Fe2S_fd_BS"/>
</dbReference>
<evidence type="ECO:0000313" key="3">
    <source>
        <dbReference type="EMBL" id="NLS11713.1"/>
    </source>
</evidence>
<gene>
    <name evidence="3" type="ORF">HGP28_02270</name>
</gene>
<dbReference type="InterPro" id="IPR036010">
    <property type="entry name" value="2Fe-2S_ferredoxin-like_sf"/>
</dbReference>
<dbReference type="SUPFAM" id="SSF50800">
    <property type="entry name" value="PK beta-barrel domain-like"/>
    <property type="match status" value="1"/>
</dbReference>
<dbReference type="InterPro" id="IPR005302">
    <property type="entry name" value="MoCF_Sase_C"/>
</dbReference>
<evidence type="ECO:0000313" key="4">
    <source>
        <dbReference type="Proteomes" id="UP000535589"/>
    </source>
</evidence>
<dbReference type="Pfam" id="PF03476">
    <property type="entry name" value="MOSC_N"/>
    <property type="match status" value="1"/>
</dbReference>
<feature type="domain" description="2Fe-2S ferredoxin-type" evidence="1">
    <location>
        <begin position="305"/>
        <end position="392"/>
    </location>
</feature>
<evidence type="ECO:0000259" key="2">
    <source>
        <dbReference type="PROSITE" id="PS51340"/>
    </source>
</evidence>